<feature type="transmembrane region" description="Helical" evidence="7">
    <location>
        <begin position="108"/>
        <end position="128"/>
    </location>
</feature>
<feature type="transmembrane region" description="Helical" evidence="7">
    <location>
        <begin position="257"/>
        <end position="276"/>
    </location>
</feature>
<keyword evidence="4 7" id="KW-0812">Transmembrane</keyword>
<comment type="caution">
    <text evidence="9">The sequence shown here is derived from an EMBL/GenBank/DDBJ whole genome shotgun (WGS) entry which is preliminary data.</text>
</comment>
<keyword evidence="6 7" id="KW-0472">Membrane</keyword>
<dbReference type="SUPFAM" id="SSF161098">
    <property type="entry name" value="MetI-like"/>
    <property type="match status" value="1"/>
</dbReference>
<dbReference type="Pfam" id="PF00528">
    <property type="entry name" value="BPD_transp_1"/>
    <property type="match status" value="1"/>
</dbReference>
<evidence type="ECO:0000313" key="9">
    <source>
        <dbReference type="EMBL" id="PYI54280.1"/>
    </source>
</evidence>
<dbReference type="Gene3D" id="1.10.3720.10">
    <property type="entry name" value="MetI-like"/>
    <property type="match status" value="1"/>
</dbReference>
<dbReference type="InterPro" id="IPR035906">
    <property type="entry name" value="MetI-like_sf"/>
</dbReference>
<keyword evidence="2 7" id="KW-0813">Transport</keyword>
<keyword evidence="10" id="KW-1185">Reference proteome</keyword>
<dbReference type="AlphaFoldDB" id="A0A2V5KII5"/>
<reference evidence="9 10" key="1">
    <citation type="submission" date="2018-05" db="EMBL/GenBank/DDBJ databases">
        <title>Paenibacillus flagellatus sp. nov., isolated from selenium mineral soil.</title>
        <authorList>
            <person name="Dai X."/>
        </authorList>
    </citation>
    <scope>NUCLEOTIDE SEQUENCE [LARGE SCALE GENOMIC DNA]</scope>
    <source>
        <strain evidence="9 10">DXL2</strain>
    </source>
</reference>
<feature type="transmembrane region" description="Helical" evidence="7">
    <location>
        <begin position="140"/>
        <end position="160"/>
    </location>
</feature>
<dbReference type="InterPro" id="IPR000515">
    <property type="entry name" value="MetI-like"/>
</dbReference>
<evidence type="ECO:0000313" key="10">
    <source>
        <dbReference type="Proteomes" id="UP000247476"/>
    </source>
</evidence>
<dbReference type="PROSITE" id="PS51257">
    <property type="entry name" value="PROKAR_LIPOPROTEIN"/>
    <property type="match status" value="1"/>
</dbReference>
<name>A0A2V5KII5_9BACL</name>
<protein>
    <submittedName>
        <fullName evidence="9">ABC transporter permease</fullName>
    </submittedName>
</protein>
<dbReference type="PANTHER" id="PTHR43744:SF9">
    <property type="entry name" value="POLYGALACTURONAN_RHAMNOGALACTURONAN TRANSPORT SYSTEM PERMEASE PROTEIN YTCP"/>
    <property type="match status" value="1"/>
</dbReference>
<accession>A0A2V5KII5</accession>
<evidence type="ECO:0000259" key="8">
    <source>
        <dbReference type="PROSITE" id="PS50928"/>
    </source>
</evidence>
<organism evidence="9 10">
    <name type="scientific">Paenibacillus flagellatus</name>
    <dbReference type="NCBI Taxonomy" id="2211139"/>
    <lineage>
        <taxon>Bacteria</taxon>
        <taxon>Bacillati</taxon>
        <taxon>Bacillota</taxon>
        <taxon>Bacilli</taxon>
        <taxon>Bacillales</taxon>
        <taxon>Paenibacillaceae</taxon>
        <taxon>Paenibacillus</taxon>
    </lineage>
</organism>
<dbReference type="PANTHER" id="PTHR43744">
    <property type="entry name" value="ABC TRANSPORTER PERMEASE PROTEIN MG189-RELATED-RELATED"/>
    <property type="match status" value="1"/>
</dbReference>
<evidence type="ECO:0000256" key="5">
    <source>
        <dbReference type="ARBA" id="ARBA00022989"/>
    </source>
</evidence>
<evidence type="ECO:0000256" key="7">
    <source>
        <dbReference type="RuleBase" id="RU363032"/>
    </source>
</evidence>
<gene>
    <name evidence="9" type="ORF">DLM86_12435</name>
</gene>
<dbReference type="GO" id="GO:0055085">
    <property type="term" value="P:transmembrane transport"/>
    <property type="evidence" value="ECO:0007669"/>
    <property type="project" value="InterPro"/>
</dbReference>
<comment type="subcellular location">
    <subcellularLocation>
        <location evidence="1 7">Cell membrane</location>
        <topology evidence="1 7">Multi-pass membrane protein</topology>
    </subcellularLocation>
</comment>
<comment type="similarity">
    <text evidence="7">Belongs to the binding-protein-dependent transport system permease family.</text>
</comment>
<evidence type="ECO:0000256" key="1">
    <source>
        <dbReference type="ARBA" id="ARBA00004651"/>
    </source>
</evidence>
<evidence type="ECO:0000256" key="6">
    <source>
        <dbReference type="ARBA" id="ARBA00023136"/>
    </source>
</evidence>
<evidence type="ECO:0000256" key="4">
    <source>
        <dbReference type="ARBA" id="ARBA00022692"/>
    </source>
</evidence>
<evidence type="ECO:0000256" key="2">
    <source>
        <dbReference type="ARBA" id="ARBA00022448"/>
    </source>
</evidence>
<proteinExistence type="inferred from homology"/>
<dbReference type="RefSeq" id="WP_110840341.1">
    <property type="nucleotide sequence ID" value="NZ_QJVJ01000005.1"/>
</dbReference>
<dbReference type="EMBL" id="QJVJ01000005">
    <property type="protein sequence ID" value="PYI54280.1"/>
    <property type="molecule type" value="Genomic_DNA"/>
</dbReference>
<sequence>MRVSTGEKWFYAFNYVLLTLAGLSCALPIVHVAALSLSDSQAVLSGLVGLWPVGWTFGAYESLIAGTGIVRAFRNSVTLTVVGVVLSMTFTIMAAYPLSRPYMAGRRFYTAAIVFTMLFGGGLIPTYMVVKALGLINTYAAIWLPGLVSAYNMLVLRSFFQQLPSELDDASRMDGCGELRYLVRIALPLSLPVLAALTLFYAVGYWNAFQNVLIYINSTEKLNMSVMVQQMIRSQSLLQEMSYVQPDSSVGLTPESIKAAGIVASLLPMLIIYPFLQKYFVKGMLLGSVKG</sequence>
<feature type="transmembrane region" description="Helical" evidence="7">
    <location>
        <begin position="12"/>
        <end position="35"/>
    </location>
</feature>
<dbReference type="PROSITE" id="PS50928">
    <property type="entry name" value="ABC_TM1"/>
    <property type="match status" value="1"/>
</dbReference>
<dbReference type="Proteomes" id="UP000247476">
    <property type="component" value="Unassembled WGS sequence"/>
</dbReference>
<keyword evidence="3" id="KW-1003">Cell membrane</keyword>
<feature type="domain" description="ABC transmembrane type-1" evidence="8">
    <location>
        <begin position="73"/>
        <end position="275"/>
    </location>
</feature>
<dbReference type="CDD" id="cd06261">
    <property type="entry name" value="TM_PBP2"/>
    <property type="match status" value="1"/>
</dbReference>
<feature type="transmembrane region" description="Helical" evidence="7">
    <location>
        <begin position="181"/>
        <end position="203"/>
    </location>
</feature>
<dbReference type="GO" id="GO:0005886">
    <property type="term" value="C:plasma membrane"/>
    <property type="evidence" value="ECO:0007669"/>
    <property type="project" value="UniProtKB-SubCell"/>
</dbReference>
<keyword evidence="5 7" id="KW-1133">Transmembrane helix</keyword>
<dbReference type="OrthoDB" id="2563390at2"/>
<evidence type="ECO:0000256" key="3">
    <source>
        <dbReference type="ARBA" id="ARBA00022475"/>
    </source>
</evidence>
<feature type="transmembrane region" description="Helical" evidence="7">
    <location>
        <begin position="72"/>
        <end position="96"/>
    </location>
</feature>